<evidence type="ECO:0000256" key="5">
    <source>
        <dbReference type="SAM" id="MobiDB-lite"/>
    </source>
</evidence>
<feature type="domain" description="Carboxylesterase type B" evidence="6">
    <location>
        <begin position="29"/>
        <end position="548"/>
    </location>
</feature>
<feature type="compositionally biased region" description="Low complexity" evidence="5">
    <location>
        <begin position="8"/>
        <end position="22"/>
    </location>
</feature>
<dbReference type="EC" id="3.1.1.-" evidence="4"/>
<evidence type="ECO:0000259" key="6">
    <source>
        <dbReference type="Pfam" id="PF00135"/>
    </source>
</evidence>
<dbReference type="PANTHER" id="PTHR44590">
    <property type="entry name" value="CARBOXYLIC ESTER HYDROLASE-RELATED"/>
    <property type="match status" value="1"/>
</dbReference>
<dbReference type="InterPro" id="IPR019826">
    <property type="entry name" value="Carboxylesterase_B_AS"/>
</dbReference>
<protein>
    <recommendedName>
        <fullName evidence="4">Carboxylic ester hydrolase</fullName>
        <ecNumber evidence="4">3.1.1.-</ecNumber>
    </recommendedName>
</protein>
<feature type="region of interest" description="Disordered" evidence="5">
    <location>
        <begin position="1"/>
        <end position="34"/>
    </location>
</feature>
<dbReference type="SUPFAM" id="SSF53474">
    <property type="entry name" value="alpha/beta-Hydrolases"/>
    <property type="match status" value="1"/>
</dbReference>
<dbReference type="AlphaFoldDB" id="A0AAF3F2P9"/>
<keyword evidence="2" id="KW-0719">Serine esterase</keyword>
<dbReference type="PROSITE" id="PS00122">
    <property type="entry name" value="CARBOXYLESTERASE_B_1"/>
    <property type="match status" value="1"/>
</dbReference>
<proteinExistence type="inferred from homology"/>
<reference evidence="8" key="1">
    <citation type="submission" date="2024-02" db="UniProtKB">
        <authorList>
            <consortium name="WormBaseParasite"/>
        </authorList>
    </citation>
    <scope>IDENTIFICATION</scope>
</reference>
<keyword evidence="7" id="KW-1185">Reference proteome</keyword>
<sequence length="662" mass="75252">MRLRKRVSSLSSGMGSVGSLASKSETFPSPQVDTQNGIVQGRKLRLKSGFLCDTFQGIPYAEPPIGELRFQKPKPKEKWSGVLKCSRYRHRSIQKDMFWEKVTQSTSCSEDCLYLNVFAPTIEPEKKYPVVYYIHGGGFMMDSPARLVPSKICRQIVERGIVLVTVTYRLGYLGFFSTGDEACKGNMGLYDQAFALKWTKENIGKFGGDSNDITVVGQSAGGVSTDLLSLSPLTRDLFQKKVVMGGNSFCYWATTSKEEISDYCRIKAQKLGWKPQKVYDSRLEENEDMMRYLRTIPAHKFATTMHMNEIVFSEARLPLAPVLDDEILPKPLDQLREEAPKMESIVGVGEQESLLFAAIGFLKCGEKDLEHALRMIAKKSANFGHKEVCDIVNELYGEMDKVKGKREEVAKLYVTLISDVISNFACYQYMKHSQSHDKSTYAFSYDYTSKWMYGWLGLLVPFKDGTHASDIIYLMDVNYFSSPWSKNKEDQSMCEMTADYFTSFIKTGNPNSEKQPVVWDSLSKDGSLNYLSFDLEPRMKNEIFNGRMEKVERIAVEMKMEKTRNLEEVKAGCSDDGIVHISLDNDRVNEIENSIRPKTIESQKSRISVTRQSVEEQVIRPKIVDQLSHRKNSFSEKKKIHSPPKSKSNAVAPIEYNERLIS</sequence>
<dbReference type="Gene3D" id="3.40.50.1820">
    <property type="entry name" value="alpha/beta hydrolase"/>
    <property type="match status" value="1"/>
</dbReference>
<dbReference type="InterPro" id="IPR029058">
    <property type="entry name" value="AB_hydrolase_fold"/>
</dbReference>
<evidence type="ECO:0000313" key="8">
    <source>
        <dbReference type="WBParaSite" id="MBELARI_LOCUS20728"/>
    </source>
</evidence>
<evidence type="ECO:0000256" key="3">
    <source>
        <dbReference type="ARBA" id="ARBA00022801"/>
    </source>
</evidence>
<dbReference type="WBParaSite" id="MBELARI_LOCUS20728">
    <property type="protein sequence ID" value="MBELARI_LOCUS20728"/>
    <property type="gene ID" value="MBELARI_LOCUS20728"/>
</dbReference>
<dbReference type="PANTHER" id="PTHR44590:SF4">
    <property type="entry name" value="CARBOXYLIC ESTER HYDROLASE"/>
    <property type="match status" value="1"/>
</dbReference>
<evidence type="ECO:0000256" key="4">
    <source>
        <dbReference type="RuleBase" id="RU361235"/>
    </source>
</evidence>
<dbReference type="InterPro" id="IPR019819">
    <property type="entry name" value="Carboxylesterase_B_CS"/>
</dbReference>
<dbReference type="Pfam" id="PF00135">
    <property type="entry name" value="COesterase"/>
    <property type="match status" value="1"/>
</dbReference>
<comment type="similarity">
    <text evidence="1 4">Belongs to the type-B carboxylesterase/lipase family.</text>
</comment>
<dbReference type="InterPro" id="IPR002018">
    <property type="entry name" value="CarbesteraseB"/>
</dbReference>
<keyword evidence="3 4" id="KW-0378">Hydrolase</keyword>
<feature type="compositionally biased region" description="Polar residues" evidence="5">
    <location>
        <begin position="23"/>
        <end position="34"/>
    </location>
</feature>
<evidence type="ECO:0000256" key="2">
    <source>
        <dbReference type="ARBA" id="ARBA00022487"/>
    </source>
</evidence>
<dbReference type="Proteomes" id="UP000887575">
    <property type="component" value="Unassembled WGS sequence"/>
</dbReference>
<dbReference type="PROSITE" id="PS00941">
    <property type="entry name" value="CARBOXYLESTERASE_B_2"/>
    <property type="match status" value="1"/>
</dbReference>
<evidence type="ECO:0000256" key="1">
    <source>
        <dbReference type="ARBA" id="ARBA00005964"/>
    </source>
</evidence>
<dbReference type="GO" id="GO:0052689">
    <property type="term" value="F:carboxylic ester hydrolase activity"/>
    <property type="evidence" value="ECO:0007669"/>
    <property type="project" value="UniProtKB-KW"/>
</dbReference>
<name>A0AAF3F2P9_9BILA</name>
<feature type="region of interest" description="Disordered" evidence="5">
    <location>
        <begin position="630"/>
        <end position="662"/>
    </location>
</feature>
<evidence type="ECO:0000313" key="7">
    <source>
        <dbReference type="Proteomes" id="UP000887575"/>
    </source>
</evidence>
<organism evidence="7 8">
    <name type="scientific">Mesorhabditis belari</name>
    <dbReference type="NCBI Taxonomy" id="2138241"/>
    <lineage>
        <taxon>Eukaryota</taxon>
        <taxon>Metazoa</taxon>
        <taxon>Ecdysozoa</taxon>
        <taxon>Nematoda</taxon>
        <taxon>Chromadorea</taxon>
        <taxon>Rhabditida</taxon>
        <taxon>Rhabditina</taxon>
        <taxon>Rhabditomorpha</taxon>
        <taxon>Rhabditoidea</taxon>
        <taxon>Rhabditidae</taxon>
        <taxon>Mesorhabditinae</taxon>
        <taxon>Mesorhabditis</taxon>
    </lineage>
</organism>
<accession>A0AAF3F2P9</accession>